<keyword evidence="3 6" id="KW-0812">Transmembrane</keyword>
<dbReference type="SUPFAM" id="SSF82866">
    <property type="entry name" value="Multidrug efflux transporter AcrB transmembrane domain"/>
    <property type="match status" value="2"/>
</dbReference>
<proteinExistence type="predicted"/>
<evidence type="ECO:0000313" key="8">
    <source>
        <dbReference type="EMBL" id="NOJ79269.1"/>
    </source>
</evidence>
<comment type="caution">
    <text evidence="8">The sequence shown here is derived from an EMBL/GenBank/DDBJ whole genome shotgun (WGS) entry which is preliminary data.</text>
</comment>
<evidence type="ECO:0000256" key="4">
    <source>
        <dbReference type="ARBA" id="ARBA00022989"/>
    </source>
</evidence>
<dbReference type="InterPro" id="IPR050545">
    <property type="entry name" value="Mycobact_MmpL"/>
</dbReference>
<dbReference type="Proteomes" id="UP000533080">
    <property type="component" value="Unassembled WGS sequence"/>
</dbReference>
<dbReference type="AlphaFoldDB" id="A0A7Y4IHI6"/>
<accession>A0A7Y4IHI6</accession>
<evidence type="ECO:0000259" key="7">
    <source>
        <dbReference type="PROSITE" id="PS50156"/>
    </source>
</evidence>
<dbReference type="GO" id="GO:0005886">
    <property type="term" value="C:plasma membrane"/>
    <property type="evidence" value="ECO:0007669"/>
    <property type="project" value="UniProtKB-SubCell"/>
</dbReference>
<feature type="transmembrane region" description="Helical" evidence="6">
    <location>
        <begin position="393"/>
        <end position="417"/>
    </location>
</feature>
<keyword evidence="2" id="KW-1003">Cell membrane</keyword>
<feature type="transmembrane region" description="Helical" evidence="6">
    <location>
        <begin position="351"/>
        <end position="372"/>
    </location>
</feature>
<dbReference type="Gene3D" id="1.20.1640.10">
    <property type="entry name" value="Multidrug efflux transporter AcrB transmembrane domain"/>
    <property type="match status" value="2"/>
</dbReference>
<feature type="transmembrane region" description="Helical" evidence="6">
    <location>
        <begin position="423"/>
        <end position="448"/>
    </location>
</feature>
<sequence length="885" mass="95535">MFSSRYWSAMCASGCTPAVGVTRLEALRITRCSRTPLTGREFARSPVPEESTLARSQRWFEGFIQAAVSRPWQVLLVFSLLALGGMSLASRLEFRGSFVELLPQGSQEVRDLTRVSEKAGGDGYLVLVAKGDTPERLEAYAAELQTQLEAMPEVRYVEHRYDVDFFRRNALLLLPIEKLAALRQDLTARVRYERQRANPFFFDLGGTPEPPDFEAIAKKYAPDAPMRATLASADGTEVYLMIKPSGTAGDLGFARRFVEQAMGTGRTLAAQRYPDVTLQATGNFQGRIEEDAVMRGDLSRAGTLSALIAVGLILLATRRVAALAVVGIPVMVGVVLTFAAAQLAIGHLNIVTGFLVAILIGLGIEYGVHLCMRYWEERRARPAREAIITAVRGTFSGAVTSAVTNAAAFFVLLLAQFQAFNQFGLLAGLGVLLAVLATYAMAPSLLAIAERLRPARVDVAADVTAAQVSQPERAWRRWPTGAIAALALSVVGFAAFSVSVAPQLGFETDMRKLKGESPASRLDDRVTEQLGQPLNPAIFLVDDVAQAAQVEAVIAEVKQRNGADSAILDSASLNDLLPTDVERREVELAALREAFQGLEDLPAELREDARLQEFQRMLEAKPYGLESLPVEVRRRFEATDGKGTFLLLFPSVSNSDTEELRRWATQIDQVVEGVKARGIDMAVLDSNRIAARIFALVSADGPLILWSAAAVVFVVILVSLRSFKRALLVTGPLFLGMTCLAGGMYLFDVQLNFINAVVLPNLLAIAVDNSVHLFHRYEEEGPGSLGKVVRHTGLAAVVATLSNAAGYGALLVANHQGLRSIGQIALLGVMCTFLGTTVFFPALLALLERWTGRENVVAGKGAVVQSLELGGTGAQAAPPGERKSA</sequence>
<feature type="transmembrane region" description="Helical" evidence="6">
    <location>
        <begin position="824"/>
        <end position="847"/>
    </location>
</feature>
<dbReference type="RefSeq" id="WP_171441555.1">
    <property type="nucleotide sequence ID" value="NZ_JABFNS010000046.1"/>
</dbReference>
<feature type="transmembrane region" description="Helical" evidence="6">
    <location>
        <begin position="298"/>
        <end position="316"/>
    </location>
</feature>
<evidence type="ECO:0000313" key="9">
    <source>
        <dbReference type="Proteomes" id="UP000533080"/>
    </source>
</evidence>
<evidence type="ECO:0000256" key="1">
    <source>
        <dbReference type="ARBA" id="ARBA00004651"/>
    </source>
</evidence>
<organism evidence="8 9">
    <name type="scientific">Myxococcus xanthus</name>
    <dbReference type="NCBI Taxonomy" id="34"/>
    <lineage>
        <taxon>Bacteria</taxon>
        <taxon>Pseudomonadati</taxon>
        <taxon>Myxococcota</taxon>
        <taxon>Myxococcia</taxon>
        <taxon>Myxococcales</taxon>
        <taxon>Cystobacterineae</taxon>
        <taxon>Myxococcaceae</taxon>
        <taxon>Myxococcus</taxon>
    </lineage>
</organism>
<feature type="transmembrane region" description="Helical" evidence="6">
    <location>
        <begin position="482"/>
        <end position="501"/>
    </location>
</feature>
<evidence type="ECO:0000256" key="6">
    <source>
        <dbReference type="SAM" id="Phobius"/>
    </source>
</evidence>
<feature type="transmembrane region" description="Helical" evidence="6">
    <location>
        <begin position="727"/>
        <end position="747"/>
    </location>
</feature>
<dbReference type="PANTHER" id="PTHR33406">
    <property type="entry name" value="MEMBRANE PROTEIN MJ1562-RELATED"/>
    <property type="match status" value="1"/>
</dbReference>
<feature type="transmembrane region" description="Helical" evidence="6">
    <location>
        <begin position="792"/>
        <end position="812"/>
    </location>
</feature>
<comment type="subcellular location">
    <subcellularLocation>
        <location evidence="1">Cell membrane</location>
        <topology evidence="1">Multi-pass membrane protein</topology>
    </subcellularLocation>
</comment>
<evidence type="ECO:0000256" key="5">
    <source>
        <dbReference type="ARBA" id="ARBA00023136"/>
    </source>
</evidence>
<dbReference type="PANTHER" id="PTHR33406:SF13">
    <property type="entry name" value="MEMBRANE PROTEIN YDFJ"/>
    <property type="match status" value="1"/>
</dbReference>
<gene>
    <name evidence="8" type="ORF">HNV28_13115</name>
</gene>
<protein>
    <submittedName>
        <fullName evidence="8">MMPL family transporter</fullName>
    </submittedName>
</protein>
<dbReference type="PROSITE" id="PS50156">
    <property type="entry name" value="SSD"/>
    <property type="match status" value="1"/>
</dbReference>
<dbReference type="InterPro" id="IPR000731">
    <property type="entry name" value="SSD"/>
</dbReference>
<reference evidence="8 9" key="1">
    <citation type="submission" date="2020-05" db="EMBL/GenBank/DDBJ databases">
        <authorList>
            <person name="Whitworth D."/>
        </authorList>
    </citation>
    <scope>NUCLEOTIDE SEQUENCE [LARGE SCALE GENOMIC DNA]</scope>
    <source>
        <strain evidence="8 9">AM005</strain>
    </source>
</reference>
<dbReference type="Pfam" id="PF03176">
    <property type="entry name" value="MMPL"/>
    <property type="match status" value="2"/>
</dbReference>
<name>A0A7Y4IHI6_MYXXA</name>
<evidence type="ECO:0000256" key="3">
    <source>
        <dbReference type="ARBA" id="ARBA00022692"/>
    </source>
</evidence>
<feature type="domain" description="SSD" evidence="7">
    <location>
        <begin position="310"/>
        <end position="448"/>
    </location>
</feature>
<evidence type="ECO:0000256" key="2">
    <source>
        <dbReference type="ARBA" id="ARBA00022475"/>
    </source>
</evidence>
<keyword evidence="4 6" id="KW-1133">Transmembrane helix</keyword>
<keyword evidence="5 6" id="KW-0472">Membrane</keyword>
<feature type="transmembrane region" description="Helical" evidence="6">
    <location>
        <begin position="703"/>
        <end position="720"/>
    </location>
</feature>
<dbReference type="EMBL" id="JABFNT010000035">
    <property type="protein sequence ID" value="NOJ79269.1"/>
    <property type="molecule type" value="Genomic_DNA"/>
</dbReference>
<dbReference type="InterPro" id="IPR004869">
    <property type="entry name" value="MMPL_dom"/>
</dbReference>
<feature type="transmembrane region" description="Helical" evidence="6">
    <location>
        <begin position="323"/>
        <end position="345"/>
    </location>
</feature>